<protein>
    <submittedName>
        <fullName evidence="2">Uncharacterized protein</fullName>
    </submittedName>
</protein>
<evidence type="ECO:0000256" key="1">
    <source>
        <dbReference type="SAM" id="MobiDB-lite"/>
    </source>
</evidence>
<dbReference type="AlphaFoldDB" id="A0A819ZE15"/>
<dbReference type="EMBL" id="CAJOAY010007889">
    <property type="protein sequence ID" value="CAF4175566.1"/>
    <property type="molecule type" value="Genomic_DNA"/>
</dbReference>
<feature type="region of interest" description="Disordered" evidence="1">
    <location>
        <begin position="1"/>
        <end position="33"/>
    </location>
</feature>
<feature type="compositionally biased region" description="Polar residues" evidence="1">
    <location>
        <begin position="11"/>
        <end position="33"/>
    </location>
</feature>
<evidence type="ECO:0000313" key="2">
    <source>
        <dbReference type="EMBL" id="CAF4175566.1"/>
    </source>
</evidence>
<gene>
    <name evidence="2" type="ORF">OKA104_LOCUS39595</name>
</gene>
<evidence type="ECO:0000313" key="3">
    <source>
        <dbReference type="Proteomes" id="UP000663881"/>
    </source>
</evidence>
<sequence>MVKLNEVSPVDDNNTSVHDPHSSTINIDETSTTQSRTLWEQIRTKKWMRIVLLILGSEDAEKTLSTEATTMITTATTTMITTETTTTMIITTTTTTTTIATTTTSGITLVERK</sequence>
<organism evidence="2 3">
    <name type="scientific">Adineta steineri</name>
    <dbReference type="NCBI Taxonomy" id="433720"/>
    <lineage>
        <taxon>Eukaryota</taxon>
        <taxon>Metazoa</taxon>
        <taxon>Spiralia</taxon>
        <taxon>Gnathifera</taxon>
        <taxon>Rotifera</taxon>
        <taxon>Eurotatoria</taxon>
        <taxon>Bdelloidea</taxon>
        <taxon>Adinetida</taxon>
        <taxon>Adinetidae</taxon>
        <taxon>Adineta</taxon>
    </lineage>
</organism>
<comment type="caution">
    <text evidence="2">The sequence shown here is derived from an EMBL/GenBank/DDBJ whole genome shotgun (WGS) entry which is preliminary data.</text>
</comment>
<name>A0A819ZE15_9BILA</name>
<proteinExistence type="predicted"/>
<accession>A0A819ZE15</accession>
<reference evidence="2" key="1">
    <citation type="submission" date="2021-02" db="EMBL/GenBank/DDBJ databases">
        <authorList>
            <person name="Nowell W R."/>
        </authorList>
    </citation>
    <scope>NUCLEOTIDE SEQUENCE</scope>
</reference>
<dbReference type="Proteomes" id="UP000663881">
    <property type="component" value="Unassembled WGS sequence"/>
</dbReference>